<evidence type="ECO:0000313" key="3">
    <source>
        <dbReference type="EMBL" id="RKN48422.1"/>
    </source>
</evidence>
<gene>
    <name evidence="3" type="ORF">D7223_10495</name>
</gene>
<reference evidence="3 4" key="1">
    <citation type="journal article" date="2004" name="Syst. Appl. Microbiol.">
        <title>Cryptoendolithic actinomycetes from antarctic sandstone rock samples: Micromonospora endolithica sp. nov. and two isolates related to Micromonospora coerulea Jensen 1932.</title>
        <authorList>
            <person name="Hirsch P."/>
            <person name="Mevs U."/>
            <person name="Kroppenstedt R.M."/>
            <person name="Schumann P."/>
            <person name="Stackebrandt E."/>
        </authorList>
    </citation>
    <scope>NUCLEOTIDE SEQUENCE [LARGE SCALE GENOMIC DNA]</scope>
    <source>
        <strain evidence="3 4">JCM 12677</strain>
    </source>
</reference>
<keyword evidence="3" id="KW-0547">Nucleotide-binding</keyword>
<proteinExistence type="predicted"/>
<dbReference type="EMBL" id="RBAK01000003">
    <property type="protein sequence ID" value="RKN48422.1"/>
    <property type="molecule type" value="Genomic_DNA"/>
</dbReference>
<dbReference type="OrthoDB" id="3405925at2"/>
<dbReference type="GO" id="GO:0004386">
    <property type="term" value="F:helicase activity"/>
    <property type="evidence" value="ECO:0007669"/>
    <property type="project" value="UniProtKB-KW"/>
</dbReference>
<keyword evidence="3" id="KW-0378">Hydrolase</keyword>
<keyword evidence="1" id="KW-1133">Transmembrane helix</keyword>
<dbReference type="InterPro" id="IPR028087">
    <property type="entry name" value="Tad_N"/>
</dbReference>
<evidence type="ECO:0000259" key="2">
    <source>
        <dbReference type="Pfam" id="PF13400"/>
    </source>
</evidence>
<protein>
    <submittedName>
        <fullName evidence="3">Helicase</fullName>
    </submittedName>
</protein>
<dbReference type="RefSeq" id="WP_120727607.1">
    <property type="nucleotide sequence ID" value="NZ_RBAK01000003.1"/>
</dbReference>
<accession>A0A3A9ZJ52</accession>
<keyword evidence="3" id="KW-0067">ATP-binding</keyword>
<keyword evidence="3" id="KW-0347">Helicase</keyword>
<keyword evidence="1" id="KW-0812">Transmembrane</keyword>
<dbReference type="InterPro" id="IPR021202">
    <property type="entry name" value="Rv3654c-like"/>
</dbReference>
<evidence type="ECO:0000256" key="1">
    <source>
        <dbReference type="SAM" id="Phobius"/>
    </source>
</evidence>
<sequence>MIGDASAVRHAVDRTGETSTIKKVAGDRGGASLLVLAFGLVFVLLGGFGAAIGAARLARQQASVAADLGALAGAADALRGEAAACGSAAGIASANGGRLVACQLDGLDLVVSVEVTLVPLPGLTRTAEASARAGPVRA</sequence>
<organism evidence="3 4">
    <name type="scientific">Micromonospora endolithica</name>
    <dbReference type="NCBI Taxonomy" id="230091"/>
    <lineage>
        <taxon>Bacteria</taxon>
        <taxon>Bacillati</taxon>
        <taxon>Actinomycetota</taxon>
        <taxon>Actinomycetes</taxon>
        <taxon>Micromonosporales</taxon>
        <taxon>Micromonosporaceae</taxon>
        <taxon>Micromonospora</taxon>
    </lineage>
</organism>
<dbReference type="Pfam" id="PF13400">
    <property type="entry name" value="Tad"/>
    <property type="match status" value="1"/>
</dbReference>
<evidence type="ECO:0000313" key="4">
    <source>
        <dbReference type="Proteomes" id="UP000281726"/>
    </source>
</evidence>
<dbReference type="NCBIfam" id="TIGR03816">
    <property type="entry name" value="tadE_like_DECH"/>
    <property type="match status" value="1"/>
</dbReference>
<keyword evidence="1" id="KW-0472">Membrane</keyword>
<dbReference type="Proteomes" id="UP000281726">
    <property type="component" value="Unassembled WGS sequence"/>
</dbReference>
<dbReference type="AlphaFoldDB" id="A0A3A9ZJ52"/>
<keyword evidence="4" id="KW-1185">Reference proteome</keyword>
<feature type="domain" description="Putative Flp pilus-assembly TadG-like N-terminal" evidence="2">
    <location>
        <begin position="29"/>
        <end position="76"/>
    </location>
</feature>
<feature type="transmembrane region" description="Helical" evidence="1">
    <location>
        <begin position="33"/>
        <end position="55"/>
    </location>
</feature>
<name>A0A3A9ZJ52_9ACTN</name>
<comment type="caution">
    <text evidence="3">The sequence shown here is derived from an EMBL/GenBank/DDBJ whole genome shotgun (WGS) entry which is preliminary data.</text>
</comment>